<keyword evidence="1" id="KW-0472">Membrane</keyword>
<reference evidence="2" key="2">
    <citation type="submission" date="2013-04" db="EMBL/GenBank/DDBJ databases">
        <title>Genome sequence of Pseudoalteromonas citrea.</title>
        <authorList>
            <person name="Xie B.-B."/>
            <person name="Rong J.-C."/>
            <person name="Qin Q.-L."/>
            <person name="Shu Y.-L."/>
            <person name="Zhang Y.-Z."/>
        </authorList>
    </citation>
    <scope>NUCLEOTIDE SEQUENCE</scope>
    <source>
        <strain evidence="2">NCIMB 1889</strain>
    </source>
</reference>
<comment type="caution">
    <text evidence="2">The sequence shown here is derived from an EMBL/GenBank/DDBJ whole genome shotgun (WGS) entry which is preliminary data.</text>
</comment>
<reference evidence="2" key="1">
    <citation type="journal article" date="2012" name="J. Bacteriol.">
        <title>Genome sequences of type strains of seven species of the marine bacterium Pseudoalteromonas.</title>
        <authorList>
            <person name="Xie B.B."/>
            <person name="Shu Y.L."/>
            <person name="Qin Q.L."/>
            <person name="Rong J.C."/>
            <person name="Zhang X.Y."/>
            <person name="Chen X.L."/>
            <person name="Shi M."/>
            <person name="He H.L."/>
            <person name="Zhou B.C."/>
            <person name="Zhang Y.Z."/>
        </authorList>
    </citation>
    <scope>NUCLEOTIDE SEQUENCE [LARGE SCALE GENOMIC DNA]</scope>
    <source>
        <strain evidence="2">NCIMB 1889</strain>
    </source>
</reference>
<proteinExistence type="predicted"/>
<dbReference type="AlphaFoldDB" id="U1JRQ9"/>
<keyword evidence="1" id="KW-0812">Transmembrane</keyword>
<sequence length="72" mass="8082">MVIVCRIAGFGCFIFLLTLITALISQVLKSYIMATLVSVIEDIINEALARTLPIAFKLVRNVYISWRFTAES</sequence>
<protein>
    <submittedName>
        <fullName evidence="2">Uncharacterized protein</fullName>
    </submittedName>
</protein>
<accession>U1JRQ9</accession>
<feature type="transmembrane region" description="Helical" evidence="1">
    <location>
        <begin position="7"/>
        <end position="28"/>
    </location>
</feature>
<gene>
    <name evidence="2" type="ORF">PCIT_07277</name>
</gene>
<dbReference type="EMBL" id="AHBZ02000080">
    <property type="protein sequence ID" value="ERG19335.1"/>
    <property type="molecule type" value="Genomic_DNA"/>
</dbReference>
<evidence type="ECO:0000256" key="1">
    <source>
        <dbReference type="SAM" id="Phobius"/>
    </source>
</evidence>
<organism evidence="2">
    <name type="scientific">Pseudoalteromonas citrea DSM 8771</name>
    <dbReference type="NCBI Taxonomy" id="1117314"/>
    <lineage>
        <taxon>Bacteria</taxon>
        <taxon>Pseudomonadati</taxon>
        <taxon>Pseudomonadota</taxon>
        <taxon>Gammaproteobacteria</taxon>
        <taxon>Alteromonadales</taxon>
        <taxon>Pseudoalteromonadaceae</taxon>
        <taxon>Pseudoalteromonas</taxon>
    </lineage>
</organism>
<keyword evidence="1" id="KW-1133">Transmembrane helix</keyword>
<evidence type="ECO:0000313" key="2">
    <source>
        <dbReference type="EMBL" id="ERG19335.1"/>
    </source>
</evidence>
<name>U1JRQ9_9GAMM</name>